<protein>
    <submittedName>
        <fullName evidence="2">Uncharacterized protein LOC115228861</fullName>
    </submittedName>
</protein>
<dbReference type="KEGG" id="osn:115228861"/>
<name>A0A6P7TTW6_9MOLL</name>
<dbReference type="PANTHER" id="PTHR10492:SF57">
    <property type="entry name" value="ATP-DEPENDENT DNA HELICASE"/>
    <property type="match status" value="1"/>
</dbReference>
<dbReference type="PANTHER" id="PTHR10492">
    <property type="match status" value="1"/>
</dbReference>
<keyword evidence="1" id="KW-1185">Reference proteome</keyword>
<organism evidence="1 2">
    <name type="scientific">Octopus sinensis</name>
    <name type="common">East Asian common octopus</name>
    <dbReference type="NCBI Taxonomy" id="2607531"/>
    <lineage>
        <taxon>Eukaryota</taxon>
        <taxon>Metazoa</taxon>
        <taxon>Spiralia</taxon>
        <taxon>Lophotrochozoa</taxon>
        <taxon>Mollusca</taxon>
        <taxon>Cephalopoda</taxon>
        <taxon>Coleoidea</taxon>
        <taxon>Octopodiformes</taxon>
        <taxon>Octopoda</taxon>
        <taxon>Incirrata</taxon>
        <taxon>Octopodidae</taxon>
        <taxon>Octopus</taxon>
    </lineage>
</organism>
<dbReference type="AlphaFoldDB" id="A0A6P7TTW6"/>
<evidence type="ECO:0000313" key="2">
    <source>
        <dbReference type="RefSeq" id="XP_029655193.1"/>
    </source>
</evidence>
<sequence length="215" mass="25784">MTDIHHTERRAPQDGDFEIKTGHHTIGNQWIVPYCPLLSKTFNTHIYVEYCNSIKSIKYICKYVNKGYDAAMFTLQQQTFQDEVTHFQMGWYICSNRAFWRIFGLSIHEQYPPVKQLLVHLESGQRIYFTTETAAQQSLTPRETTLTTFFKLCQKNSFAKNLFYYQLPSYYTWNNQQWNRRKRGTEIDDYPDIQFDNVLGRVYTVHLTQQEYFYL</sequence>
<proteinExistence type="predicted"/>
<accession>A0A6P7TTW6</accession>
<gene>
    <name evidence="2" type="primary">LOC115228861</name>
</gene>
<dbReference type="Proteomes" id="UP000515154">
    <property type="component" value="Unplaced"/>
</dbReference>
<dbReference type="RefSeq" id="XP_029655193.1">
    <property type="nucleotide sequence ID" value="XM_029799333.1"/>
</dbReference>
<reference evidence="2" key="1">
    <citation type="submission" date="2025-08" db="UniProtKB">
        <authorList>
            <consortium name="RefSeq"/>
        </authorList>
    </citation>
    <scope>IDENTIFICATION</scope>
</reference>
<evidence type="ECO:0000313" key="1">
    <source>
        <dbReference type="Proteomes" id="UP000515154"/>
    </source>
</evidence>